<dbReference type="Pfam" id="PF14498">
    <property type="entry name" value="Glyco_hyd_65N_2"/>
    <property type="match status" value="1"/>
</dbReference>
<keyword evidence="5" id="KW-1185">Reference proteome</keyword>
<protein>
    <submittedName>
        <fullName evidence="4">Glycoside hydrolase N-terminal domain-containing protein</fullName>
    </submittedName>
</protein>
<comment type="caution">
    <text evidence="4">The sequence shown here is derived from an EMBL/GenBank/DDBJ whole genome shotgun (WGS) entry which is preliminary data.</text>
</comment>
<evidence type="ECO:0000313" key="4">
    <source>
        <dbReference type="EMBL" id="MDU0202169.1"/>
    </source>
</evidence>
<dbReference type="Pfam" id="PF22124">
    <property type="entry name" value="Glyco_hydro_95_cat"/>
    <property type="match status" value="1"/>
</dbReference>
<feature type="domain" description="Glycosyl hydrolase family 95 N-terminal" evidence="1">
    <location>
        <begin position="5"/>
        <end position="240"/>
    </location>
</feature>
<accession>A0ABU3RD06</accession>
<dbReference type="GO" id="GO:0016787">
    <property type="term" value="F:hydrolase activity"/>
    <property type="evidence" value="ECO:0007669"/>
    <property type="project" value="UniProtKB-KW"/>
</dbReference>
<dbReference type="PANTHER" id="PTHR31084">
    <property type="entry name" value="ALPHA-L-FUCOSIDASE 2"/>
    <property type="match status" value="1"/>
</dbReference>
<dbReference type="InterPro" id="IPR049053">
    <property type="entry name" value="AFCA-like_C"/>
</dbReference>
<organism evidence="4 5">
    <name type="scientific">Paenibacillus violae</name>
    <dbReference type="NCBI Taxonomy" id="3077234"/>
    <lineage>
        <taxon>Bacteria</taxon>
        <taxon>Bacillati</taxon>
        <taxon>Bacillota</taxon>
        <taxon>Bacilli</taxon>
        <taxon>Bacillales</taxon>
        <taxon>Paenibacillaceae</taxon>
        <taxon>Paenibacillus</taxon>
    </lineage>
</organism>
<evidence type="ECO:0000259" key="1">
    <source>
        <dbReference type="Pfam" id="PF14498"/>
    </source>
</evidence>
<reference evidence="4 5" key="1">
    <citation type="submission" date="2023-10" db="EMBL/GenBank/DDBJ databases">
        <title>Paenibacillus strain PFR10 Genome sequencing and assembly.</title>
        <authorList>
            <person name="Kim I."/>
        </authorList>
    </citation>
    <scope>NUCLEOTIDE SEQUENCE [LARGE SCALE GENOMIC DNA]</scope>
    <source>
        <strain evidence="4 5">PFR10</strain>
    </source>
</reference>
<evidence type="ECO:0000313" key="5">
    <source>
        <dbReference type="Proteomes" id="UP001260980"/>
    </source>
</evidence>
<gene>
    <name evidence="4" type="ORF">RQP52_13785</name>
</gene>
<dbReference type="InterPro" id="IPR008928">
    <property type="entry name" value="6-hairpin_glycosidase_sf"/>
</dbReference>
<proteinExistence type="predicted"/>
<dbReference type="RefSeq" id="WP_315952188.1">
    <property type="nucleotide sequence ID" value="NZ_JAWCUD010000003.1"/>
</dbReference>
<feature type="domain" description="Alpha fucosidase A-like C-terminal" evidence="2">
    <location>
        <begin position="667"/>
        <end position="758"/>
    </location>
</feature>
<sequence>MSQKLWYKQPASDWNEALPIGNGRLGGMVFGQIRNERIQLNEDSIWYGGPRDRNNRDALPQLGEIRRLIKEGRAGGAHRLAELAFSGTPNSQRHYVPAGDLLLFIDEEESRVSNYRRELDLERSVATTTYERDGYAYRRETFVSFPDSVMVIRLETSCPAGISFHARLDRKAGKYANVAGIIGHDTIVMRNQCYGLSDTDYVLMLRAVADGGIVQTIGEHITVQGARKVTLLLSAATTFRYADPEDACTNLIKQAAIKPYDMLLADHIADYRTLYNRMSLQIEGIEPDVRETLSTPERLNLIKQGQVDLGLISLYVQFGRYLLIASSRPGSLPANLQGIWNDDMLPPWDSKYTININTQMNYWLAETCNLSECHEPLFDLIERMKEPGRQTAAIMYGCRGFVAHHNTDIWADTAPQDMHLPATYWPFGAAWLSLHFWEHYQFTQDEKFLKRAYDTMKEAALFFLDFLIQDENGWLISSPSVSPENKYVLPNGETGILCASPAMDNQILTELFTACMAATERLEIDEEFRAQLANARSKLPPTRIGKYGQIQEWSEDYEEVHPGHRHISQLFALHPGTGISDNRTPELAQGARITLERRLAHGGGHTGWSRAWIINFYARLKDGNLAAFHMQELLTHSTLPNLLDNHPPFQIDGNFGGAAGIVELLLQSHHGIIELLPALPSSWMKGSVTGLKARGGYEIDIKWEHGQLQTAAIRASQGGSCRIQAHLPICAKDEQNQTVVSIVERDQRTIQLNMKPGQVIWLAAEE</sequence>
<dbReference type="InterPro" id="IPR054363">
    <property type="entry name" value="GH95_cat"/>
</dbReference>
<dbReference type="InterPro" id="IPR016518">
    <property type="entry name" value="Alpha-L-fucosidase"/>
</dbReference>
<dbReference type="InterPro" id="IPR012341">
    <property type="entry name" value="6hp_glycosidase-like_sf"/>
</dbReference>
<dbReference type="EMBL" id="JAWCUD010000003">
    <property type="protein sequence ID" value="MDU0202169.1"/>
    <property type="molecule type" value="Genomic_DNA"/>
</dbReference>
<dbReference type="PIRSF" id="PIRSF007663">
    <property type="entry name" value="UCP007663"/>
    <property type="match status" value="1"/>
</dbReference>
<dbReference type="Pfam" id="PF21307">
    <property type="entry name" value="Glyco_hydro_95_C"/>
    <property type="match status" value="1"/>
</dbReference>
<dbReference type="Proteomes" id="UP001260980">
    <property type="component" value="Unassembled WGS sequence"/>
</dbReference>
<dbReference type="InterPro" id="IPR027414">
    <property type="entry name" value="GH95_N_dom"/>
</dbReference>
<dbReference type="PANTHER" id="PTHR31084:SF0">
    <property type="entry name" value="ALPHA-L-FUCOSIDASE 2"/>
    <property type="match status" value="1"/>
</dbReference>
<dbReference type="Gene3D" id="1.50.10.10">
    <property type="match status" value="1"/>
</dbReference>
<dbReference type="SUPFAM" id="SSF48208">
    <property type="entry name" value="Six-hairpin glycosidases"/>
    <property type="match status" value="1"/>
</dbReference>
<feature type="domain" description="Glycosyl hydrolase family 95 catalytic" evidence="3">
    <location>
        <begin position="260"/>
        <end position="665"/>
    </location>
</feature>
<evidence type="ECO:0000259" key="2">
    <source>
        <dbReference type="Pfam" id="PF21307"/>
    </source>
</evidence>
<evidence type="ECO:0000259" key="3">
    <source>
        <dbReference type="Pfam" id="PF22124"/>
    </source>
</evidence>
<keyword evidence="4" id="KW-0378">Hydrolase</keyword>
<name>A0ABU3RD06_9BACL</name>